<keyword evidence="5" id="KW-0221">Differentiation</keyword>
<reference evidence="8 9" key="1">
    <citation type="submission" date="2018-10" db="EMBL/GenBank/DDBJ databases">
        <title>A high-quality apple genome assembly.</title>
        <authorList>
            <person name="Hu J."/>
        </authorList>
    </citation>
    <scope>NUCLEOTIDE SEQUENCE [LARGE SCALE GENOMIC DNA]</scope>
    <source>
        <strain evidence="9">cv. HFTH1</strain>
        <tissue evidence="8">Young leaf</tissue>
    </source>
</reference>
<evidence type="ECO:0000256" key="3">
    <source>
        <dbReference type="ARBA" id="ARBA00022525"/>
    </source>
</evidence>
<evidence type="ECO:0000256" key="2">
    <source>
        <dbReference type="ARBA" id="ARBA00005416"/>
    </source>
</evidence>
<comment type="similarity">
    <text evidence="2">Belongs to the CLV3/ESR signal peptide family.</text>
</comment>
<accession>A0A498IJK0</accession>
<feature type="region of interest" description="Disordered" evidence="6">
    <location>
        <begin position="75"/>
        <end position="122"/>
    </location>
</feature>
<evidence type="ECO:0000256" key="5">
    <source>
        <dbReference type="ARBA" id="ARBA00022782"/>
    </source>
</evidence>
<organism evidence="8 9">
    <name type="scientific">Malus domestica</name>
    <name type="common">Apple</name>
    <name type="synonym">Pyrus malus</name>
    <dbReference type="NCBI Taxonomy" id="3750"/>
    <lineage>
        <taxon>Eukaryota</taxon>
        <taxon>Viridiplantae</taxon>
        <taxon>Streptophyta</taxon>
        <taxon>Embryophyta</taxon>
        <taxon>Tracheophyta</taxon>
        <taxon>Spermatophyta</taxon>
        <taxon>Magnoliopsida</taxon>
        <taxon>eudicotyledons</taxon>
        <taxon>Gunneridae</taxon>
        <taxon>Pentapetalae</taxon>
        <taxon>rosids</taxon>
        <taxon>fabids</taxon>
        <taxon>Rosales</taxon>
        <taxon>Rosaceae</taxon>
        <taxon>Amygdaloideae</taxon>
        <taxon>Maleae</taxon>
        <taxon>Malus</taxon>
    </lineage>
</organism>
<comment type="subcellular location">
    <subcellularLocation>
        <location evidence="1">Secreted</location>
    </subcellularLocation>
</comment>
<dbReference type="GO" id="GO:0005576">
    <property type="term" value="C:extracellular region"/>
    <property type="evidence" value="ECO:0007669"/>
    <property type="project" value="UniProtKB-SubCell"/>
</dbReference>
<keyword evidence="9" id="KW-1185">Reference proteome</keyword>
<dbReference type="EMBL" id="RDQH01000337">
    <property type="protein sequence ID" value="RXH83339.1"/>
    <property type="molecule type" value="Genomic_DNA"/>
</dbReference>
<evidence type="ECO:0000256" key="4">
    <source>
        <dbReference type="ARBA" id="ARBA00022729"/>
    </source>
</evidence>
<dbReference type="PANTHER" id="PTHR36349:SF2">
    <property type="entry name" value="PROTEIN CLAVATA 3"/>
    <property type="match status" value="1"/>
</dbReference>
<dbReference type="GO" id="GO:0030154">
    <property type="term" value="P:cell differentiation"/>
    <property type="evidence" value="ECO:0007669"/>
    <property type="project" value="UniProtKB-KW"/>
</dbReference>
<dbReference type="PANTHER" id="PTHR36349">
    <property type="entry name" value="PROTEIN CLAVATA 3"/>
    <property type="match status" value="1"/>
</dbReference>
<proteinExistence type="inferred from homology"/>
<evidence type="ECO:0000256" key="7">
    <source>
        <dbReference type="SAM" id="SignalP"/>
    </source>
</evidence>
<evidence type="ECO:0000313" key="8">
    <source>
        <dbReference type="EMBL" id="RXH83339.1"/>
    </source>
</evidence>
<dbReference type="AlphaFoldDB" id="A0A498IJK0"/>
<evidence type="ECO:0000256" key="6">
    <source>
        <dbReference type="SAM" id="MobiDB-lite"/>
    </source>
</evidence>
<feature type="signal peptide" evidence="7">
    <location>
        <begin position="1"/>
        <end position="25"/>
    </location>
</feature>
<protein>
    <submittedName>
        <fullName evidence="8">Uncharacterized protein</fullName>
    </submittedName>
</protein>
<dbReference type="OrthoDB" id="1862509at2759"/>
<dbReference type="Proteomes" id="UP000290289">
    <property type="component" value="Chromosome 11"/>
</dbReference>
<sequence>MASRSSVAFCLVFLVASCLLRMEEAASTECMRTGHGCLGGEGAGFRGNQNRKMLVAGIEGKNNEVDVGTSGKLLQDEEADGDDDIMNGKNKLEVGSELRKVPSGPDPLHHNGNAPKKPRTDP</sequence>
<feature type="chain" id="PRO_5019814177" evidence="7">
    <location>
        <begin position="26"/>
        <end position="122"/>
    </location>
</feature>
<feature type="compositionally biased region" description="Basic and acidic residues" evidence="6">
    <location>
        <begin position="90"/>
        <end position="100"/>
    </location>
</feature>
<name>A0A498IJK0_MALDO</name>
<evidence type="ECO:0000256" key="1">
    <source>
        <dbReference type="ARBA" id="ARBA00004613"/>
    </source>
</evidence>
<keyword evidence="3" id="KW-0964">Secreted</keyword>
<evidence type="ECO:0000313" key="9">
    <source>
        <dbReference type="Proteomes" id="UP000290289"/>
    </source>
</evidence>
<gene>
    <name evidence="8" type="ORF">DVH24_005592</name>
</gene>
<dbReference type="PROSITE" id="PS51257">
    <property type="entry name" value="PROKAR_LIPOPROTEIN"/>
    <property type="match status" value="1"/>
</dbReference>
<dbReference type="InterPro" id="IPR044962">
    <property type="entry name" value="CLV3/ESR"/>
</dbReference>
<keyword evidence="4 7" id="KW-0732">Signal</keyword>
<feature type="compositionally biased region" description="Acidic residues" evidence="6">
    <location>
        <begin position="76"/>
        <end position="85"/>
    </location>
</feature>
<comment type="caution">
    <text evidence="8">The sequence shown here is derived from an EMBL/GenBank/DDBJ whole genome shotgun (WGS) entry which is preliminary data.</text>
</comment>
<dbReference type="GO" id="GO:0033612">
    <property type="term" value="F:receptor serine/threonine kinase binding"/>
    <property type="evidence" value="ECO:0007669"/>
    <property type="project" value="InterPro"/>
</dbReference>